<dbReference type="RefSeq" id="WP_364456122.1">
    <property type="nucleotide sequence ID" value="NZ_JBFARM010000009.1"/>
</dbReference>
<feature type="region of interest" description="Disordered" evidence="1">
    <location>
        <begin position="26"/>
        <end position="50"/>
    </location>
</feature>
<organism evidence="2 3">
    <name type="scientific">Nonomuraea bangladeshensis</name>
    <dbReference type="NCBI Taxonomy" id="404385"/>
    <lineage>
        <taxon>Bacteria</taxon>
        <taxon>Bacillati</taxon>
        <taxon>Actinomycetota</taxon>
        <taxon>Actinomycetes</taxon>
        <taxon>Streptosporangiales</taxon>
        <taxon>Streptosporangiaceae</taxon>
        <taxon>Nonomuraea</taxon>
    </lineage>
</organism>
<evidence type="ECO:0000256" key="1">
    <source>
        <dbReference type="SAM" id="MobiDB-lite"/>
    </source>
</evidence>
<evidence type="ECO:0000313" key="3">
    <source>
        <dbReference type="Proteomes" id="UP001552427"/>
    </source>
</evidence>
<protein>
    <submittedName>
        <fullName evidence="2">Uncharacterized protein</fullName>
    </submittedName>
</protein>
<dbReference type="EMBL" id="JBFARM010000009">
    <property type="protein sequence ID" value="MEV4289704.1"/>
    <property type="molecule type" value="Genomic_DNA"/>
</dbReference>
<keyword evidence="3" id="KW-1185">Reference proteome</keyword>
<dbReference type="Proteomes" id="UP001552427">
    <property type="component" value="Unassembled WGS sequence"/>
</dbReference>
<sequence>MRKFQPQPGFVVQAYRFALGPNVTQEAPAARPVPGGQVAQSCRTVGRRKRETVIRTPERELRAPVTPLRTFPPEKSGLLIFDYGISNGQTLRQPGIQAPSSTT</sequence>
<proteinExistence type="predicted"/>
<evidence type="ECO:0000313" key="2">
    <source>
        <dbReference type="EMBL" id="MEV4289704.1"/>
    </source>
</evidence>
<gene>
    <name evidence="2" type="ORF">AB0K40_29730</name>
</gene>
<accession>A0ABV3HB19</accession>
<comment type="caution">
    <text evidence="2">The sequence shown here is derived from an EMBL/GenBank/DDBJ whole genome shotgun (WGS) entry which is preliminary data.</text>
</comment>
<name>A0ABV3HB19_9ACTN</name>
<reference evidence="2 3" key="1">
    <citation type="submission" date="2024-06" db="EMBL/GenBank/DDBJ databases">
        <title>The Natural Products Discovery Center: Release of the First 8490 Sequenced Strains for Exploring Actinobacteria Biosynthetic Diversity.</title>
        <authorList>
            <person name="Kalkreuter E."/>
            <person name="Kautsar S.A."/>
            <person name="Yang D."/>
            <person name="Bader C.D."/>
            <person name="Teijaro C.N."/>
            <person name="Fluegel L."/>
            <person name="Davis C.M."/>
            <person name="Simpson J.R."/>
            <person name="Lauterbach L."/>
            <person name="Steele A.D."/>
            <person name="Gui C."/>
            <person name="Meng S."/>
            <person name="Li G."/>
            <person name="Viehrig K."/>
            <person name="Ye F."/>
            <person name="Su P."/>
            <person name="Kiefer A.F."/>
            <person name="Nichols A."/>
            <person name="Cepeda A.J."/>
            <person name="Yan W."/>
            <person name="Fan B."/>
            <person name="Jiang Y."/>
            <person name="Adhikari A."/>
            <person name="Zheng C.-J."/>
            <person name="Schuster L."/>
            <person name="Cowan T.M."/>
            <person name="Smanski M.J."/>
            <person name="Chevrette M.G."/>
            <person name="De Carvalho L.P.S."/>
            <person name="Shen B."/>
        </authorList>
    </citation>
    <scope>NUCLEOTIDE SEQUENCE [LARGE SCALE GENOMIC DNA]</scope>
    <source>
        <strain evidence="2 3">NPDC049574</strain>
    </source>
</reference>